<dbReference type="PANTHER" id="PTHR10587:SF80">
    <property type="entry name" value="CHITOOLIGOSACCHARIDE DEACETYLASE"/>
    <property type="match status" value="1"/>
</dbReference>
<dbReference type="SUPFAM" id="SSF88713">
    <property type="entry name" value="Glycoside hydrolase/deacetylase"/>
    <property type="match status" value="1"/>
</dbReference>
<dbReference type="GO" id="GO:0005975">
    <property type="term" value="P:carbohydrate metabolic process"/>
    <property type="evidence" value="ECO:0007669"/>
    <property type="project" value="InterPro"/>
</dbReference>
<dbReference type="EMBL" id="CP158367">
    <property type="protein sequence ID" value="XBX76272.1"/>
    <property type="molecule type" value="Genomic_DNA"/>
</dbReference>
<feature type="transmembrane region" description="Helical" evidence="1">
    <location>
        <begin position="12"/>
        <end position="33"/>
    </location>
</feature>
<dbReference type="GO" id="GO:0016810">
    <property type="term" value="F:hydrolase activity, acting on carbon-nitrogen (but not peptide) bonds"/>
    <property type="evidence" value="ECO:0007669"/>
    <property type="project" value="InterPro"/>
</dbReference>
<dbReference type="AlphaFoldDB" id="A0AAU7VQ29"/>
<dbReference type="InterPro" id="IPR011330">
    <property type="entry name" value="Glyco_hydro/deAcase_b/a-brl"/>
</dbReference>
<dbReference type="Gene3D" id="3.20.20.370">
    <property type="entry name" value="Glycoside hydrolase/deacetylase"/>
    <property type="match status" value="1"/>
</dbReference>
<dbReference type="Pfam" id="PF01522">
    <property type="entry name" value="Polysacc_deac_1"/>
    <property type="match status" value="1"/>
</dbReference>
<evidence type="ECO:0000313" key="3">
    <source>
        <dbReference type="EMBL" id="XBX76272.1"/>
    </source>
</evidence>
<gene>
    <name evidence="3" type="ORF">PRVXT_001455</name>
</gene>
<dbReference type="InterPro" id="IPR002509">
    <property type="entry name" value="NODB_dom"/>
</dbReference>
<organism evidence="3">
    <name type="scientific">Proteinivorax tanatarense</name>
    <dbReference type="NCBI Taxonomy" id="1260629"/>
    <lineage>
        <taxon>Bacteria</taxon>
        <taxon>Bacillati</taxon>
        <taxon>Bacillota</taxon>
        <taxon>Clostridia</taxon>
        <taxon>Eubacteriales</taxon>
        <taxon>Proteinivoracaceae</taxon>
        <taxon>Proteinivorax</taxon>
    </lineage>
</organism>
<dbReference type="GO" id="GO:0016020">
    <property type="term" value="C:membrane"/>
    <property type="evidence" value="ECO:0007669"/>
    <property type="project" value="TreeGrafter"/>
</dbReference>
<dbReference type="RefSeq" id="WP_350345006.1">
    <property type="nucleotide sequence ID" value="NZ_CP158367.1"/>
</dbReference>
<name>A0AAU7VQ29_9FIRM</name>
<feature type="domain" description="NodB homology" evidence="2">
    <location>
        <begin position="141"/>
        <end position="317"/>
    </location>
</feature>
<dbReference type="PROSITE" id="PS51677">
    <property type="entry name" value="NODB"/>
    <property type="match status" value="1"/>
</dbReference>
<dbReference type="Pfam" id="PF12229">
    <property type="entry name" value="PG_binding_4"/>
    <property type="match status" value="1"/>
</dbReference>
<evidence type="ECO:0000256" key="1">
    <source>
        <dbReference type="SAM" id="Phobius"/>
    </source>
</evidence>
<keyword evidence="1" id="KW-0472">Membrane</keyword>
<accession>A0AAU7VQ29</accession>
<proteinExistence type="predicted"/>
<dbReference type="PANTHER" id="PTHR10587">
    <property type="entry name" value="GLYCOSYL TRANSFERASE-RELATED"/>
    <property type="match status" value="1"/>
</dbReference>
<protein>
    <submittedName>
        <fullName evidence="3">Polysaccharide deacetylase family protein</fullName>
    </submittedName>
</protein>
<dbReference type="InterPro" id="IPR050248">
    <property type="entry name" value="Polysacc_deacetylase_ArnD"/>
</dbReference>
<reference evidence="3" key="2">
    <citation type="submission" date="2024-06" db="EMBL/GenBank/DDBJ databases">
        <authorList>
            <person name="Petrova K.O."/>
            <person name="Toshchakov S.V."/>
            <person name="Boltjanskaja Y.V."/>
            <person name="Kevbrin V."/>
        </authorList>
    </citation>
    <scope>NUCLEOTIDE SEQUENCE</scope>
    <source>
        <strain evidence="3">Z-910T</strain>
    </source>
</reference>
<reference evidence="3" key="1">
    <citation type="journal article" date="2013" name="Extremophiles">
        <title>Proteinivorax tanatarense gen. nov., sp. nov., an anaerobic, haloalkaliphilic, proteolytic bacterium isolated from a decaying algal bloom, and proposal of Proteinivoraceae fam. nov.</title>
        <authorList>
            <person name="Kevbrin V."/>
            <person name="Boltyanskaya Y."/>
            <person name="Zhilina T."/>
            <person name="Kolganova T."/>
            <person name="Lavrentjeva E."/>
            <person name="Kuznetsov B."/>
        </authorList>
    </citation>
    <scope>NUCLEOTIDE SEQUENCE</scope>
    <source>
        <strain evidence="3">Z-910T</strain>
    </source>
</reference>
<keyword evidence="1" id="KW-0812">Transmembrane</keyword>
<sequence length="340" mass="38977">MKYYIKTIKFKTLVIIFLLKFHLIILLAGLSIYNSATTVSQNVFFGEFDLGGVKKEEVENYLNSVANNYYIEPSEAYIDPETQSLIPHLNGFELNVEKTAEKIISSSKGESVQPVLNTIFPETKVNDFSDIPIYQGHPTKKMASFVINVSWGTEYLLEMLDILEDNDCQANFFLVGKWADENEDIVRKIHKGGHVIGNHGYSDPYMSKIPEREIIEEIEKTNTAIENVIDKRPVYFSPPYGEKEKRIFKTASDTDMVNVLWSLDTIDWQRPGSENMADRILDNIHNGAIILMHPTEQTPQALEMMIKGIRDKGYEIVDMEKMLCPNYHKGNFGELKQNFK</sequence>
<dbReference type="CDD" id="cd10950">
    <property type="entry name" value="CE4_BsYlxY_like"/>
    <property type="match status" value="1"/>
</dbReference>
<evidence type="ECO:0000259" key="2">
    <source>
        <dbReference type="PROSITE" id="PS51677"/>
    </source>
</evidence>
<keyword evidence="1" id="KW-1133">Transmembrane helix</keyword>
<dbReference type="InterPro" id="IPR022029">
    <property type="entry name" value="YoaR-like_PG-bd"/>
</dbReference>